<dbReference type="EMBL" id="UZAU01000814">
    <property type="status" value="NOT_ANNOTATED_CDS"/>
    <property type="molecule type" value="Genomic_DNA"/>
</dbReference>
<dbReference type="InterPro" id="IPR036691">
    <property type="entry name" value="Endo/exonu/phosph_ase_sf"/>
</dbReference>
<dbReference type="EnsemblPlants" id="evm.model.10.964">
    <property type="protein sequence ID" value="cds.evm.model.10.964"/>
    <property type="gene ID" value="evm.TU.10.964"/>
</dbReference>
<feature type="region of interest" description="Disordered" evidence="1">
    <location>
        <begin position="1"/>
        <end position="34"/>
    </location>
</feature>
<evidence type="ECO:0008006" key="4">
    <source>
        <dbReference type="Google" id="ProtNLM"/>
    </source>
</evidence>
<dbReference type="AlphaFoldDB" id="A0A803QR69"/>
<dbReference type="InterPro" id="IPR036875">
    <property type="entry name" value="Znf_CCHC_sf"/>
</dbReference>
<reference evidence="2" key="1">
    <citation type="submission" date="2021-03" db="UniProtKB">
        <authorList>
            <consortium name="EnsemblPlants"/>
        </authorList>
    </citation>
    <scope>IDENTIFICATION</scope>
</reference>
<dbReference type="Gene3D" id="3.60.10.10">
    <property type="entry name" value="Endonuclease/exonuclease/phosphatase"/>
    <property type="match status" value="1"/>
</dbReference>
<dbReference type="PANTHER" id="PTHR33710:SF81">
    <property type="entry name" value="ENDONUCLEASE_EXONUCLEASE_PHOSPHATASE DOMAIN-CONTAINING PROTEIN"/>
    <property type="match status" value="1"/>
</dbReference>
<dbReference type="SUPFAM" id="SSF56219">
    <property type="entry name" value="DNase I-like"/>
    <property type="match status" value="1"/>
</dbReference>
<dbReference type="GO" id="GO:0003676">
    <property type="term" value="F:nucleic acid binding"/>
    <property type="evidence" value="ECO:0007669"/>
    <property type="project" value="InterPro"/>
</dbReference>
<protein>
    <recommendedName>
        <fullName evidence="4">DUF4283 domain-containing protein</fullName>
    </recommendedName>
</protein>
<dbReference type="PANTHER" id="PTHR33710">
    <property type="entry name" value="BNAC02G09200D PROTEIN"/>
    <property type="match status" value="1"/>
</dbReference>
<dbReference type="Proteomes" id="UP000596661">
    <property type="component" value="Unassembled WGS sequence"/>
</dbReference>
<proteinExistence type="predicted"/>
<evidence type="ECO:0000313" key="2">
    <source>
        <dbReference type="EnsemblPlants" id="cds.evm.model.10.964"/>
    </source>
</evidence>
<organism evidence="2 3">
    <name type="scientific">Cannabis sativa</name>
    <name type="common">Hemp</name>
    <name type="synonym">Marijuana</name>
    <dbReference type="NCBI Taxonomy" id="3483"/>
    <lineage>
        <taxon>Eukaryota</taxon>
        <taxon>Viridiplantae</taxon>
        <taxon>Streptophyta</taxon>
        <taxon>Embryophyta</taxon>
        <taxon>Tracheophyta</taxon>
        <taxon>Spermatophyta</taxon>
        <taxon>Magnoliopsida</taxon>
        <taxon>eudicotyledons</taxon>
        <taxon>Gunneridae</taxon>
        <taxon>Pentapetalae</taxon>
        <taxon>rosids</taxon>
        <taxon>fabids</taxon>
        <taxon>Rosales</taxon>
        <taxon>Cannabaceae</taxon>
        <taxon>Cannabis</taxon>
    </lineage>
</organism>
<dbReference type="Gramene" id="evm.model.10.964">
    <property type="protein sequence ID" value="cds.evm.model.10.964"/>
    <property type="gene ID" value="evm.TU.10.964"/>
</dbReference>
<evidence type="ECO:0000256" key="1">
    <source>
        <dbReference type="SAM" id="MobiDB-lite"/>
    </source>
</evidence>
<keyword evidence="3" id="KW-1185">Reference proteome</keyword>
<name>A0A803QR69_CANSA</name>
<dbReference type="GO" id="GO:0008270">
    <property type="term" value="F:zinc ion binding"/>
    <property type="evidence" value="ECO:0007669"/>
    <property type="project" value="InterPro"/>
</dbReference>
<accession>A0A803QR69</accession>
<sequence>MAKTRAKLYGKVSAEANKPKKTKKKGPTSTTDVRKMKTLEEVLGVEALEFSEEEDDAPEEVQADFEYFLTANRKCSTSIAQGNITTLPVLRTGTIVRNQENSFKNSEHENRPKVTITLQDIEDEVEFLKSLLVCYVFGANPPLSVLDGIVRKVCKGEVERVEKSNQEQKGAADSLVDADGFQQVLKGRKEKGKEVFAALATSNTFQSLLKQEGTSYCDGEMADIKVQSAVKDLILRQKIGLVGLLETRVKAQKLWALYLSMFKGWCFTSNIAWHKRGRIIVAWNPNSFNVSILKSISQLIHLHVSTVGQLGNPLQVDPATKERNKLNFPRVLIEVSIHQDFPANISFEDEYGANVNLSITYEWKPLICAHCKGLGHATTDCRKKEGKTQQWVVKEKSNQEQKGAADTLVVADGFQQVLKGRKEKGKEVFAAVATSNTFHSLLKILSWNVRGINDQHKQSAVKDLILRQKSVFVGLLETKVKAQKLVALYLSMFKDGKYKFYATFLYAFNEDGGRIELWNELQQLVTKEEWVLLGDFNEILHKEERVGKKVKYKATTEFANCIEICHLEDLKASGNFYRWCNKRQDDERIYSKIDRVLVNEAWLDKLANSEVVFLTEGAFDHTQIVLTIYPEVLSGKKPFKDFKMWATHSQFPGILVKGELKGLNREAFSDIVAREAGMKHLLAEYQEGLQKDPFNEELQHKVKETTKAYIKTQNEIIKERRRQNRILSIETKEGIRCEDAEKVTEAFLDYYKSLLGGKMSNRRKVQRIVMAQGPLVTDEQAVMLLREFTKEEVREALFGILESRHLAQMLTQATFFRRTGIC</sequence>
<dbReference type="SUPFAM" id="SSF57756">
    <property type="entry name" value="Retrovirus zinc finger-like domains"/>
    <property type="match status" value="1"/>
</dbReference>
<evidence type="ECO:0000313" key="3">
    <source>
        <dbReference type="Proteomes" id="UP000596661"/>
    </source>
</evidence>